<feature type="domain" description="GGDEF" evidence="3">
    <location>
        <begin position="363"/>
        <end position="494"/>
    </location>
</feature>
<dbReference type="RefSeq" id="WP_217335646.1">
    <property type="nucleotide sequence ID" value="NZ_JAHQZT010000019.1"/>
</dbReference>
<keyword evidence="5" id="KW-1185">Reference proteome</keyword>
<dbReference type="PROSITE" id="PS50887">
    <property type="entry name" value="GGDEF"/>
    <property type="match status" value="1"/>
</dbReference>
<feature type="domain" description="EAL" evidence="2">
    <location>
        <begin position="503"/>
        <end position="756"/>
    </location>
</feature>
<dbReference type="PANTHER" id="PTHR33121">
    <property type="entry name" value="CYCLIC DI-GMP PHOSPHODIESTERASE PDEF"/>
    <property type="match status" value="1"/>
</dbReference>
<evidence type="ECO:0000256" key="1">
    <source>
        <dbReference type="SAM" id="Phobius"/>
    </source>
</evidence>
<evidence type="ECO:0000259" key="3">
    <source>
        <dbReference type="PROSITE" id="PS50887"/>
    </source>
</evidence>
<keyword evidence="1" id="KW-0472">Membrane</keyword>
<dbReference type="PROSITE" id="PS50883">
    <property type="entry name" value="EAL"/>
    <property type="match status" value="1"/>
</dbReference>
<dbReference type="NCBIfam" id="TIGR00254">
    <property type="entry name" value="GGDEF"/>
    <property type="match status" value="1"/>
</dbReference>
<reference evidence="4 5" key="1">
    <citation type="submission" date="2021-06" db="EMBL/GenBank/DDBJ databases">
        <title>Bacterium isolated from marine sediment.</title>
        <authorList>
            <person name="Zhu K.-L."/>
            <person name="Du Z.-J."/>
            <person name="Liang Q.-Y."/>
        </authorList>
    </citation>
    <scope>NUCLEOTIDE SEQUENCE [LARGE SCALE GENOMIC DNA]</scope>
    <source>
        <strain evidence="4 5">A346</strain>
    </source>
</reference>
<dbReference type="Pfam" id="PF00563">
    <property type="entry name" value="EAL"/>
    <property type="match status" value="1"/>
</dbReference>
<gene>
    <name evidence="4" type="ORF">KTN04_12910</name>
</gene>
<protein>
    <submittedName>
        <fullName evidence="4">EAL domain-containing protein</fullName>
    </submittedName>
</protein>
<evidence type="ECO:0000313" key="4">
    <source>
        <dbReference type="EMBL" id="MBV0934237.1"/>
    </source>
</evidence>
<proteinExistence type="predicted"/>
<dbReference type="PANTHER" id="PTHR33121:SF70">
    <property type="entry name" value="SIGNALING PROTEIN YKOW"/>
    <property type="match status" value="1"/>
</dbReference>
<dbReference type="InterPro" id="IPR000160">
    <property type="entry name" value="GGDEF_dom"/>
</dbReference>
<dbReference type="Proteomes" id="UP000755551">
    <property type="component" value="Unassembled WGS sequence"/>
</dbReference>
<evidence type="ECO:0000259" key="2">
    <source>
        <dbReference type="PROSITE" id="PS50883"/>
    </source>
</evidence>
<dbReference type="InterPro" id="IPR001633">
    <property type="entry name" value="EAL_dom"/>
</dbReference>
<comment type="caution">
    <text evidence="4">The sequence shown here is derived from an EMBL/GenBank/DDBJ whole genome shotgun (WGS) entry which is preliminary data.</text>
</comment>
<evidence type="ECO:0000313" key="5">
    <source>
        <dbReference type="Proteomes" id="UP000755551"/>
    </source>
</evidence>
<accession>A0ABS6MD48</accession>
<dbReference type="CDD" id="cd01948">
    <property type="entry name" value="EAL"/>
    <property type="match status" value="1"/>
</dbReference>
<organism evidence="4 5">
    <name type="scientific">Marinobacterium weihaiense</name>
    <dbReference type="NCBI Taxonomy" id="2851016"/>
    <lineage>
        <taxon>Bacteria</taxon>
        <taxon>Pseudomonadati</taxon>
        <taxon>Pseudomonadota</taxon>
        <taxon>Gammaproteobacteria</taxon>
        <taxon>Oceanospirillales</taxon>
        <taxon>Oceanospirillaceae</taxon>
        <taxon>Marinobacterium</taxon>
    </lineage>
</organism>
<dbReference type="InterPro" id="IPR050706">
    <property type="entry name" value="Cyclic-di-GMP_PDE-like"/>
</dbReference>
<dbReference type="Pfam" id="PF00990">
    <property type="entry name" value="GGDEF"/>
    <property type="match status" value="1"/>
</dbReference>
<keyword evidence="1" id="KW-1133">Transmembrane helix</keyword>
<name>A0ABS6MD48_9GAMM</name>
<feature type="transmembrane region" description="Helical" evidence="1">
    <location>
        <begin position="12"/>
        <end position="31"/>
    </location>
</feature>
<dbReference type="SMART" id="SM00052">
    <property type="entry name" value="EAL"/>
    <property type="match status" value="1"/>
</dbReference>
<dbReference type="CDD" id="cd01949">
    <property type="entry name" value="GGDEF"/>
    <property type="match status" value="1"/>
</dbReference>
<keyword evidence="1" id="KW-0812">Transmembrane</keyword>
<dbReference type="EMBL" id="JAHQZT010000019">
    <property type="protein sequence ID" value="MBV0934237.1"/>
    <property type="molecule type" value="Genomic_DNA"/>
</dbReference>
<sequence>MAVFRRNLWTLFWLIFIGGLILLSVILYHRWQSILQYQRTHHENRVELVAQAVDSLLRTQELVLDVVGRELLDDSLNLEASRQVPLLDSVLSVDQALVAFGLASPDGSLLRVSSNMDMERLPNLLTHPSTAESFQQTLDSDAMVLGRTYRVPALDTWVLPIRKALRNEQGAVVAVMTAGLRIGSGGTVLDERLHEGSHDSVMLFREADGYMQFMSAEGVTAADYSKIQIPPLQIESNRRDLETQLGMPVEQVKLIESAVSVLNERHGESFLTAAVFNPRYQLWVISETRLTPAWQTFSTLAIQYALVFISISSVLLLLCRVIDQAGRQRNEELLYHSTHDDLTGRLNRSGLLNHLAQRMRKRQSFGLVVININNFQGINDRYGQETGDATLVEFSRRLQELLDPDDTLARLGGDEFVIITPNTRLERLEPACHSLAEALTDSFQVGRLQLQISASIGIATYPDHGDSSSKLLRSAHLALYKAKQNRACVSLYRSEMEMTYLRRLTIEERLRLALVNGGLYMMYQPQMDEQGRMMGMEALVRWEDDELGFVSPAEFVAIAEQSGLMNSLGQFVLDTSLREYSELRQALGIRLDLGINISVIQFEQPGFVEEVLNVLERYQVPPQELVLEITETLVMHNVEQVIETIERLHQQGIRLSMDDFGTGYSSLSLLRRLPLDELKIDKSFVDSLLEDERAANMIQSIIYIARSHNMHVVVEGVELKDQTDRLIAMGCRRFQGYYFSRPETLAAIRERLSGAAPQPLPL</sequence>
<dbReference type="SMART" id="SM00267">
    <property type="entry name" value="GGDEF"/>
    <property type="match status" value="1"/>
</dbReference>